<evidence type="ECO:0000313" key="3">
    <source>
        <dbReference type="EMBL" id="KAI3406546.2"/>
    </source>
</evidence>
<feature type="region of interest" description="Disordered" evidence="1">
    <location>
        <begin position="387"/>
        <end position="457"/>
    </location>
</feature>
<feature type="domain" description="C2 NT-type" evidence="2">
    <location>
        <begin position="104"/>
        <end position="319"/>
    </location>
</feature>
<evidence type="ECO:0000313" key="4">
    <source>
        <dbReference type="Proteomes" id="UP001202479"/>
    </source>
</evidence>
<feature type="compositionally biased region" description="Low complexity" evidence="1">
    <location>
        <begin position="335"/>
        <end position="346"/>
    </location>
</feature>
<dbReference type="Proteomes" id="UP001202479">
    <property type="component" value="Unassembled WGS sequence"/>
</dbReference>
<dbReference type="InterPro" id="IPR039931">
    <property type="entry name" value="EEIG1/2-like"/>
</dbReference>
<dbReference type="Pfam" id="PF10358">
    <property type="entry name" value="NT-C2"/>
    <property type="match status" value="1"/>
</dbReference>
<feature type="compositionally biased region" description="Low complexity" evidence="1">
    <location>
        <begin position="425"/>
        <end position="456"/>
    </location>
</feature>
<feature type="region of interest" description="Disordered" evidence="1">
    <location>
        <begin position="334"/>
        <end position="355"/>
    </location>
</feature>
<evidence type="ECO:0000256" key="1">
    <source>
        <dbReference type="SAM" id="MobiDB-lite"/>
    </source>
</evidence>
<sequence length="615" mass="66768">MTQSSWIAHFSGPRFSWIAYNSGPGLIVCQSVSVGASVLPYLASLDNVGSMPTQPPAIHLSYVDLITLDAIEQSSVGVGVGVGTGTGTGTGVGTGTGTGTGVGVGVGVGADPKFSFDLTIHDLTNVPEINGSCYIEISVKDSQRKGHSNGKIPGIESDKKVLSSSSPRSFFAKFDDASLKKNKNGNNGVAANANTNANTTLSGNISTTTSRKKLHNFKCNFNYNLSCNLKFSLKRKHNLISNKYLKLKVFYVVDKHSGGGNGGGGGGGNGGNSPQVIFLGRLVLNLAEYLNFNEPVNTKYLLEDSRVNSILNITIGLSELPANFDFHTQLQIQDNNSSNTSSTSTSLGDGKTHMRKTTTFNVPEFERKHVFTGINYVFGENNNNNVFPNDHLHSPAPSVKQRSPSSEKPSPIDKHSHRGIFGHYNNNNNINNSNNNSNNNNQKPNSDNSSASSNVSGKQLDSIANLDNDELLHYVAKNNDNSSGLNLNNIGNIPGSESYTNPLTNNQAYNNTKKIIMDPIVSLLYAKILESNWDPELYPLLEYSPSQCINDIFENANNPLGCNTKLKAYADAKWKEREKSEDDSYRELNGLISELKYRSNIKSWKVSEQSLDEKY</sequence>
<dbReference type="EMBL" id="JAHUZD010000023">
    <property type="protein sequence ID" value="KAI3406546.2"/>
    <property type="molecule type" value="Genomic_DNA"/>
</dbReference>
<keyword evidence="4" id="KW-1185">Reference proteome</keyword>
<name>A0AAI9T0E3_9ASCO</name>
<proteinExistence type="predicted"/>
<reference evidence="3" key="1">
    <citation type="journal article" date="2022" name="DNA Res.">
        <title>Genome analysis of five recently described species of the CUG-Ser clade uncovers Candida theae as a new hybrid lineage with pathogenic potential in the Candida parapsilosis species complex.</title>
        <authorList>
            <person name="Mixao V."/>
            <person name="Del Olmo V."/>
            <person name="Hegedusova E."/>
            <person name="Saus E."/>
            <person name="Pryszcz L."/>
            <person name="Cillingova A."/>
            <person name="Nosek J."/>
            <person name="Gabaldon T."/>
        </authorList>
    </citation>
    <scope>NUCLEOTIDE SEQUENCE</scope>
    <source>
        <strain evidence="3">CBS 10844</strain>
    </source>
</reference>
<gene>
    <name evidence="3" type="ORF">KGF56_000678</name>
</gene>
<dbReference type="InterPro" id="IPR019448">
    <property type="entry name" value="NT-C2"/>
</dbReference>
<protein>
    <recommendedName>
        <fullName evidence="2">C2 NT-type domain-containing protein</fullName>
    </recommendedName>
</protein>
<accession>A0AAI9T0E3</accession>
<dbReference type="PANTHER" id="PTHR21456">
    <property type="entry name" value="FAMILY WITH SEQUENCE SIMILARITY 102"/>
    <property type="match status" value="1"/>
</dbReference>
<dbReference type="AlphaFoldDB" id="A0AAI9T0E3"/>
<dbReference type="PANTHER" id="PTHR21456:SF1">
    <property type="entry name" value="C2 NT-TYPE DOMAIN-CONTAINING PROTEIN"/>
    <property type="match status" value="1"/>
</dbReference>
<dbReference type="PROSITE" id="PS51840">
    <property type="entry name" value="C2_NT"/>
    <property type="match status" value="1"/>
</dbReference>
<organism evidence="3 4">
    <name type="scientific">Candida oxycetoniae</name>
    <dbReference type="NCBI Taxonomy" id="497107"/>
    <lineage>
        <taxon>Eukaryota</taxon>
        <taxon>Fungi</taxon>
        <taxon>Dikarya</taxon>
        <taxon>Ascomycota</taxon>
        <taxon>Saccharomycotina</taxon>
        <taxon>Pichiomycetes</taxon>
        <taxon>Debaryomycetaceae</taxon>
        <taxon>Candida/Lodderomyces clade</taxon>
        <taxon>Candida</taxon>
    </lineage>
</organism>
<comment type="caution">
    <text evidence="3">The sequence shown here is derived from an EMBL/GenBank/DDBJ whole genome shotgun (WGS) entry which is preliminary data.</text>
</comment>
<dbReference type="RefSeq" id="XP_049182291.1">
    <property type="nucleotide sequence ID" value="XM_049326613.1"/>
</dbReference>
<evidence type="ECO:0000259" key="2">
    <source>
        <dbReference type="PROSITE" id="PS51840"/>
    </source>
</evidence>
<dbReference type="GeneID" id="73378295"/>